<dbReference type="EMBL" id="JARRTL010000026">
    <property type="protein sequence ID" value="MEC0487035.1"/>
    <property type="molecule type" value="Genomic_DNA"/>
</dbReference>
<organism evidence="2 4">
    <name type="scientific">Bacillus glycinifermentans</name>
    <dbReference type="NCBI Taxonomy" id="1664069"/>
    <lineage>
        <taxon>Bacteria</taxon>
        <taxon>Bacillati</taxon>
        <taxon>Bacillota</taxon>
        <taxon>Bacilli</taxon>
        <taxon>Bacillales</taxon>
        <taxon>Bacillaceae</taxon>
        <taxon>Bacillus</taxon>
    </lineage>
</organism>
<dbReference type="Gene3D" id="1.20.120.450">
    <property type="entry name" value="dinb family like domain"/>
    <property type="match status" value="1"/>
</dbReference>
<comment type="caution">
    <text evidence="2">The sequence shown here is derived from an EMBL/GenBank/DDBJ whole genome shotgun (WGS) entry which is preliminary data.</text>
</comment>
<dbReference type="EMBL" id="LECW02000036">
    <property type="protein sequence ID" value="KRT91403.1"/>
    <property type="molecule type" value="Genomic_DNA"/>
</dbReference>
<evidence type="ECO:0000313" key="5">
    <source>
        <dbReference type="Proteomes" id="UP001341297"/>
    </source>
</evidence>
<dbReference type="Proteomes" id="UP000036168">
    <property type="component" value="Unassembled WGS sequence"/>
</dbReference>
<dbReference type="InterPro" id="IPR024775">
    <property type="entry name" value="DinB-like"/>
</dbReference>
<evidence type="ECO:0000259" key="1">
    <source>
        <dbReference type="Pfam" id="PF12867"/>
    </source>
</evidence>
<reference evidence="2" key="2">
    <citation type="submission" date="2015-10" db="EMBL/GenBank/DDBJ databases">
        <authorList>
            <person name="Gilbert D.G."/>
        </authorList>
    </citation>
    <scope>NUCLEOTIDE SEQUENCE</scope>
    <source>
        <strain evidence="2">GO-13</strain>
    </source>
</reference>
<proteinExistence type="predicted"/>
<keyword evidence="5" id="KW-1185">Reference proteome</keyword>
<gene>
    <name evidence="2" type="ORF">AB447_223410</name>
    <name evidence="3" type="ORF">P8828_19970</name>
</gene>
<evidence type="ECO:0000313" key="2">
    <source>
        <dbReference type="EMBL" id="KRT91403.1"/>
    </source>
</evidence>
<dbReference type="OrthoDB" id="2932601at2"/>
<reference evidence="3 5" key="3">
    <citation type="submission" date="2023-03" db="EMBL/GenBank/DDBJ databases">
        <title>Agriculturally important microbes genome sequencing.</title>
        <authorList>
            <person name="Dunlap C."/>
        </authorList>
    </citation>
    <scope>NUCLEOTIDE SEQUENCE [LARGE SCALE GENOMIC DNA]</scope>
    <source>
        <strain evidence="3 5">CBP-3203</strain>
    </source>
</reference>
<feature type="domain" description="DinB-like" evidence="1">
    <location>
        <begin position="31"/>
        <end position="161"/>
    </location>
</feature>
<accession>A0A0T6BL92</accession>
<dbReference type="Pfam" id="PF12867">
    <property type="entry name" value="DinB_2"/>
    <property type="match status" value="1"/>
</dbReference>
<dbReference type="SUPFAM" id="SSF109854">
    <property type="entry name" value="DinB/YfiT-like putative metalloenzymes"/>
    <property type="match status" value="1"/>
</dbReference>
<dbReference type="RefSeq" id="WP_048354407.1">
    <property type="nucleotide sequence ID" value="NZ_CP023481.1"/>
</dbReference>
<evidence type="ECO:0000313" key="4">
    <source>
        <dbReference type="Proteomes" id="UP000036168"/>
    </source>
</evidence>
<dbReference type="InterPro" id="IPR034660">
    <property type="entry name" value="DinB/YfiT-like"/>
</dbReference>
<reference evidence="2 4" key="1">
    <citation type="journal article" date="2015" name="Int. J. Syst. Evol. Microbiol.">
        <title>Bacillus glycinifermentans sp. nov., isolated from fermented soybean paste.</title>
        <authorList>
            <person name="Kim S.J."/>
            <person name="Dunlap C.A."/>
            <person name="Kwon S.W."/>
            <person name="Rooney A.P."/>
        </authorList>
    </citation>
    <scope>NUCLEOTIDE SEQUENCE [LARGE SCALE GENOMIC DNA]</scope>
    <source>
        <strain evidence="2 4">GO-13</strain>
    </source>
</reference>
<evidence type="ECO:0000313" key="3">
    <source>
        <dbReference type="EMBL" id="MEC0487035.1"/>
    </source>
</evidence>
<protein>
    <submittedName>
        <fullName evidence="3">DinB family protein</fullName>
    </submittedName>
</protein>
<dbReference type="Proteomes" id="UP001341297">
    <property type="component" value="Unassembled WGS sequence"/>
</dbReference>
<name>A0A0T6BL92_9BACI</name>
<dbReference type="STRING" id="1664069.BGLY_1399"/>
<dbReference type="AlphaFoldDB" id="A0A0T6BL92"/>
<sequence>MGFVKDLHTDEKMAPAVGVLFSAVSENVGRLKSIVSGINRELLEYKGEHGDQNSIAQLISHLINVDTRWVYRLREENLPRELEEAIGPMTDENGLLPEVKGVPLSVLLSRYDKVLEALKNTAEQLTEEDLLKTVPYEGGLATIRWGIWHMSDHNRYHQAHIQALIKAFRKREG</sequence>